<keyword evidence="1" id="KW-0175">Coiled coil</keyword>
<feature type="region of interest" description="Disordered" evidence="2">
    <location>
        <begin position="412"/>
        <end position="436"/>
    </location>
</feature>
<evidence type="ECO:0000313" key="3">
    <source>
        <dbReference type="EMBL" id="KAJ8905144.1"/>
    </source>
</evidence>
<organism evidence="3 4">
    <name type="scientific">Rhodosorus marinus</name>
    <dbReference type="NCBI Taxonomy" id="101924"/>
    <lineage>
        <taxon>Eukaryota</taxon>
        <taxon>Rhodophyta</taxon>
        <taxon>Stylonematophyceae</taxon>
        <taxon>Stylonematales</taxon>
        <taxon>Stylonemataceae</taxon>
        <taxon>Rhodosorus</taxon>
    </lineage>
</organism>
<name>A0AAV8URK8_9RHOD</name>
<feature type="compositionally biased region" description="Basic and acidic residues" evidence="2">
    <location>
        <begin position="415"/>
        <end position="436"/>
    </location>
</feature>
<dbReference type="PANTHER" id="PTHR43941:SF1">
    <property type="entry name" value="STRUCTURAL MAINTENANCE OF CHROMOSOMES PROTEIN 2"/>
    <property type="match status" value="1"/>
</dbReference>
<dbReference type="EMBL" id="JAMWBK010000005">
    <property type="protein sequence ID" value="KAJ8905144.1"/>
    <property type="molecule type" value="Genomic_DNA"/>
</dbReference>
<evidence type="ECO:0000313" key="4">
    <source>
        <dbReference type="Proteomes" id="UP001157974"/>
    </source>
</evidence>
<feature type="coiled-coil region" evidence="1">
    <location>
        <begin position="102"/>
        <end position="194"/>
    </location>
</feature>
<protein>
    <recommendedName>
        <fullName evidence="5">TATA element modulatory factor 1 TATA binding domain-containing protein</fullName>
    </recommendedName>
</protein>
<feature type="coiled-coil region" evidence="1">
    <location>
        <begin position="241"/>
        <end position="285"/>
    </location>
</feature>
<dbReference type="Proteomes" id="UP001157974">
    <property type="component" value="Unassembled WGS sequence"/>
</dbReference>
<reference evidence="3 4" key="1">
    <citation type="journal article" date="2023" name="Nat. Commun.">
        <title>Origin of minicircular mitochondrial genomes in red algae.</title>
        <authorList>
            <person name="Lee Y."/>
            <person name="Cho C.H."/>
            <person name="Lee Y.M."/>
            <person name="Park S.I."/>
            <person name="Yang J.H."/>
            <person name="West J.A."/>
            <person name="Bhattacharya D."/>
            <person name="Yoon H.S."/>
        </authorList>
    </citation>
    <scope>NUCLEOTIDE SEQUENCE [LARGE SCALE GENOMIC DNA]</scope>
    <source>
        <strain evidence="3 4">CCMP1338</strain>
        <tissue evidence="3">Whole cell</tissue>
    </source>
</reference>
<keyword evidence="4" id="KW-1185">Reference proteome</keyword>
<gene>
    <name evidence="3" type="ORF">NDN08_001654</name>
</gene>
<accession>A0AAV8URK8</accession>
<evidence type="ECO:0000256" key="2">
    <source>
        <dbReference type="SAM" id="MobiDB-lite"/>
    </source>
</evidence>
<evidence type="ECO:0000256" key="1">
    <source>
        <dbReference type="SAM" id="Coils"/>
    </source>
</evidence>
<proteinExistence type="predicted"/>
<dbReference type="PANTHER" id="PTHR43941">
    <property type="entry name" value="STRUCTURAL MAINTENANCE OF CHROMOSOMES PROTEIN 2"/>
    <property type="match status" value="1"/>
</dbReference>
<dbReference type="AlphaFoldDB" id="A0AAV8URK8"/>
<dbReference type="Gene3D" id="1.10.287.1490">
    <property type="match status" value="1"/>
</dbReference>
<sequence>MEEDGGPGGSGGGWDLAGQWNRLTDAAKKQVDLAGKAFDAVEVQDVKELRRRIEFLEAGMRECTEAAGDADKINAFLSNVGRMDAEILTVKREYERREKALRKSARSTIVSLRNEVSAYKDQIAQKDVEAVEVVERLVAEKEGLENRATSLQGHISQLETTIERRDSELLELRRKQIEATTSSLQESLSELQIEKEDERLQPDGSKLIDYSPENGIAKVNVTGPKMQGTHEEDAQIESPMLEEVTTLKEALEDATRKLRDQKAECAKLQAELTSSQKQIRIQSREHEEDDIKAGSAAAYMEKDLKTRIATLSAELESSNDAYLASEAKVATAYEELASEKEKLASSVFTMKTMEEALNAERNRGMDTKSRFLEVEEQRRAERAAAEAELSELSAQLKRARREVNQLKAELAGAKSELETSETAKQEMESASSRVRELEAENGVLTARIRELESSVAGFLSRCEDLEKQLGTVKAKYESEAEETKNAAAELEQLLDLERGNSRASEKGKETATAHLKELEEQVFELQSENSKLEAKLKGVQRELRRVTAQTEQALEMPSATPVSLHGTRDMNTRMLDLTDENAVLKEELARLNVLLVDALKDREVVGGLASI</sequence>
<comment type="caution">
    <text evidence="3">The sequence shown here is derived from an EMBL/GenBank/DDBJ whole genome shotgun (WGS) entry which is preliminary data.</text>
</comment>
<evidence type="ECO:0008006" key="5">
    <source>
        <dbReference type="Google" id="ProtNLM"/>
    </source>
</evidence>